<reference evidence="7" key="2">
    <citation type="journal article" date="2023" name="IMA Fungus">
        <title>Comparative genomic study of the Penicillium genus elucidates a diverse pangenome and 15 lateral gene transfer events.</title>
        <authorList>
            <person name="Petersen C."/>
            <person name="Sorensen T."/>
            <person name="Nielsen M.R."/>
            <person name="Sondergaard T.E."/>
            <person name="Sorensen J.L."/>
            <person name="Fitzpatrick D.A."/>
            <person name="Frisvad J.C."/>
            <person name="Nielsen K.L."/>
        </authorList>
    </citation>
    <scope>NUCLEOTIDE SEQUENCE</scope>
    <source>
        <strain evidence="7">IBT 29677</strain>
    </source>
</reference>
<dbReference type="EMBL" id="JAPZBU010000004">
    <property type="protein sequence ID" value="KAJ5408314.1"/>
    <property type="molecule type" value="Genomic_DNA"/>
</dbReference>
<keyword evidence="8" id="KW-1185">Reference proteome</keyword>
<dbReference type="Proteomes" id="UP001147747">
    <property type="component" value="Unassembled WGS sequence"/>
</dbReference>
<dbReference type="InterPro" id="IPR050493">
    <property type="entry name" value="FAD-dep_Monooxygenase_BioMet"/>
</dbReference>
<evidence type="ECO:0000313" key="8">
    <source>
        <dbReference type="Proteomes" id="UP001147747"/>
    </source>
</evidence>
<evidence type="ECO:0000313" key="7">
    <source>
        <dbReference type="EMBL" id="KAJ5408314.1"/>
    </source>
</evidence>
<name>A0A9X0BD93_9EURO</name>
<dbReference type="GeneID" id="81365814"/>
<keyword evidence="2" id="KW-0285">Flavoprotein</keyword>
<dbReference type="SUPFAM" id="SSF51905">
    <property type="entry name" value="FAD/NAD(P)-binding domain"/>
    <property type="match status" value="1"/>
</dbReference>
<protein>
    <recommendedName>
        <fullName evidence="6">FAD-binding domain-containing protein</fullName>
    </recommendedName>
</protein>
<organism evidence="7 8">
    <name type="scientific">Penicillium cosmopolitanum</name>
    <dbReference type="NCBI Taxonomy" id="1131564"/>
    <lineage>
        <taxon>Eukaryota</taxon>
        <taxon>Fungi</taxon>
        <taxon>Dikarya</taxon>
        <taxon>Ascomycota</taxon>
        <taxon>Pezizomycotina</taxon>
        <taxon>Eurotiomycetes</taxon>
        <taxon>Eurotiomycetidae</taxon>
        <taxon>Eurotiales</taxon>
        <taxon>Aspergillaceae</taxon>
        <taxon>Penicillium</taxon>
    </lineage>
</organism>
<dbReference type="InterPro" id="IPR036188">
    <property type="entry name" value="FAD/NAD-bd_sf"/>
</dbReference>
<proteinExistence type="inferred from homology"/>
<dbReference type="GO" id="GO:0071949">
    <property type="term" value="F:FAD binding"/>
    <property type="evidence" value="ECO:0007669"/>
    <property type="project" value="InterPro"/>
</dbReference>
<keyword evidence="3" id="KW-0274">FAD</keyword>
<reference evidence="7" key="1">
    <citation type="submission" date="2022-12" db="EMBL/GenBank/DDBJ databases">
        <authorList>
            <person name="Petersen C."/>
        </authorList>
    </citation>
    <scope>NUCLEOTIDE SEQUENCE</scope>
    <source>
        <strain evidence="7">IBT 29677</strain>
    </source>
</reference>
<comment type="similarity">
    <text evidence="1">Belongs to the paxM FAD-dependent monooxygenase family.</text>
</comment>
<sequence>MKIVIIGAGISGCAMYLELQKHLPKPEGSESHEIVIYEAYNTEADTTAEQRPDGPTLSATLLVGGGLGIAPNGLRVLQRLDDSLLRDVVRGGYAVSSSNLKSKNGSLLMSLKPSVSKTADSPPMNMVMSSRDSFWRCLRARVPDDCIINKRIEKVVARPDGRNQIFFVDSSPSIEADLVIGADGVRSTAKRALFSDAKEDPYPPHYEGLVGVGGFIPASEVKDVVEKGSVNFIFGGNGFFGYFFSNSAEDAPNRDSPYHLCEPGDLLSWWSTYEIEECPDHKNIDKADVTRQLQKRHAEWKDPAIQKILASLEVERMYPTWTSPSIPTWERDGVILVGDAAHALPPSSGQGSSQALEDVEALALILAHHLRNEPKTGDSTSSGAYKTIFKVAAGQYMAIRQPHVSKILQAAQENQNKKREMGIIQEYMMYGFLKLVGFFPSLMTTKLRSVVEYNVEDHVAEILAKGN</sequence>
<evidence type="ECO:0000259" key="6">
    <source>
        <dbReference type="Pfam" id="PF01494"/>
    </source>
</evidence>
<dbReference type="GO" id="GO:0004497">
    <property type="term" value="F:monooxygenase activity"/>
    <property type="evidence" value="ECO:0007669"/>
    <property type="project" value="UniProtKB-KW"/>
</dbReference>
<feature type="domain" description="FAD-binding" evidence="6">
    <location>
        <begin position="173"/>
        <end position="373"/>
    </location>
</feature>
<evidence type="ECO:0000256" key="2">
    <source>
        <dbReference type="ARBA" id="ARBA00022630"/>
    </source>
</evidence>
<evidence type="ECO:0000256" key="3">
    <source>
        <dbReference type="ARBA" id="ARBA00022827"/>
    </source>
</evidence>
<dbReference type="PANTHER" id="PTHR13789">
    <property type="entry name" value="MONOOXYGENASE"/>
    <property type="match status" value="1"/>
</dbReference>
<dbReference type="Gene3D" id="3.50.50.60">
    <property type="entry name" value="FAD/NAD(P)-binding domain"/>
    <property type="match status" value="1"/>
</dbReference>
<evidence type="ECO:0000256" key="1">
    <source>
        <dbReference type="ARBA" id="ARBA00007992"/>
    </source>
</evidence>
<dbReference type="InterPro" id="IPR002938">
    <property type="entry name" value="FAD-bd"/>
</dbReference>
<dbReference type="PRINTS" id="PR00420">
    <property type="entry name" value="RNGMNOXGNASE"/>
</dbReference>
<keyword evidence="5" id="KW-0503">Monooxygenase</keyword>
<dbReference type="OrthoDB" id="16820at2759"/>
<evidence type="ECO:0000256" key="5">
    <source>
        <dbReference type="ARBA" id="ARBA00023033"/>
    </source>
</evidence>
<keyword evidence="4" id="KW-0560">Oxidoreductase</keyword>
<dbReference type="PANTHER" id="PTHR13789:SF309">
    <property type="entry name" value="PUTATIVE (AFU_ORTHOLOGUE AFUA_6G14510)-RELATED"/>
    <property type="match status" value="1"/>
</dbReference>
<dbReference type="Pfam" id="PF01494">
    <property type="entry name" value="FAD_binding_3"/>
    <property type="match status" value="1"/>
</dbReference>
<accession>A0A9X0BD93</accession>
<comment type="caution">
    <text evidence="7">The sequence shown here is derived from an EMBL/GenBank/DDBJ whole genome shotgun (WGS) entry which is preliminary data.</text>
</comment>
<evidence type="ECO:0000256" key="4">
    <source>
        <dbReference type="ARBA" id="ARBA00023002"/>
    </source>
</evidence>
<dbReference type="AlphaFoldDB" id="A0A9X0BD93"/>
<gene>
    <name evidence="7" type="ORF">N7509_002197</name>
</gene>
<dbReference type="RefSeq" id="XP_056492629.1">
    <property type="nucleotide sequence ID" value="XM_056626834.1"/>
</dbReference>